<name>A0A939EZ09_9BACT</name>
<evidence type="ECO:0000256" key="5">
    <source>
        <dbReference type="ARBA" id="ARBA00023237"/>
    </source>
</evidence>
<dbReference type="InterPro" id="IPR012944">
    <property type="entry name" value="SusD_RagB_dom"/>
</dbReference>
<evidence type="ECO:0000256" key="6">
    <source>
        <dbReference type="SAM" id="SignalP"/>
    </source>
</evidence>
<evidence type="ECO:0000256" key="2">
    <source>
        <dbReference type="ARBA" id="ARBA00006275"/>
    </source>
</evidence>
<sequence length="530" mass="58964">MKRFSLYMLGLLGAAQLLSSCAKDYLDEDPKSLYTPSTTLVDSLGFEAAMVGLQSVVREQYTASDRQGLLSTMQVGTDAAIPVLSAIEGIEVPYYNYTLMNSQDGGAAYYWSWAYRTINNANQIIAGTTTTASPALRQGYKDRISAEARFFRAYAYNLLATLYGGVPLVETPVTSPRIDFTRASLEQVNALIISDLTTAVANLPQVSSRAVSQQSRINRGAAQQLLGEVYLRTNQPALAQTQLQNVISGNQYRLITARYGVKSSQPGDYYSDMFVVGNQRRSQGNTELIWGIEQQLLVPGGETSAQQRRVWVPGYYNINGMLVADSLGGRGVGRLRLSDWVIYRLYRNLPNDMRNSRYNIRRRFYYNNPASANYGRRVVVTGSDTLRIAPHTTKWNQFNPNDVFGFGTIKDLTMMRLGETYLLLAEAQFKQGNTAGAATSINVLRTRAQAPLVTAADITLDFILDERARELIGEEQRRLTLLRTGTLIDRVTRLNPTFVTGLTTKNLLLPIPQAEIDLNTQGRLEQNPGY</sequence>
<evidence type="ECO:0000259" key="7">
    <source>
        <dbReference type="Pfam" id="PF07980"/>
    </source>
</evidence>
<reference evidence="9" key="1">
    <citation type="submission" date="2021-03" db="EMBL/GenBank/DDBJ databases">
        <authorList>
            <person name="Kim M.K."/>
        </authorList>
    </citation>
    <scope>NUCLEOTIDE SEQUENCE</scope>
    <source>
        <strain evidence="9">BT186</strain>
    </source>
</reference>
<evidence type="ECO:0000313" key="10">
    <source>
        <dbReference type="Proteomes" id="UP000664144"/>
    </source>
</evidence>
<organism evidence="9 10">
    <name type="scientific">Hymenobacter telluris</name>
    <dbReference type="NCBI Taxonomy" id="2816474"/>
    <lineage>
        <taxon>Bacteria</taxon>
        <taxon>Pseudomonadati</taxon>
        <taxon>Bacteroidota</taxon>
        <taxon>Cytophagia</taxon>
        <taxon>Cytophagales</taxon>
        <taxon>Hymenobacteraceae</taxon>
        <taxon>Hymenobacter</taxon>
    </lineage>
</organism>
<keyword evidence="3 6" id="KW-0732">Signal</keyword>
<dbReference type="Pfam" id="PF14322">
    <property type="entry name" value="SusD-like_3"/>
    <property type="match status" value="1"/>
</dbReference>
<gene>
    <name evidence="9" type="ORF">J0X19_14645</name>
</gene>
<feature type="chain" id="PRO_5036676711" evidence="6">
    <location>
        <begin position="23"/>
        <end position="530"/>
    </location>
</feature>
<accession>A0A939EZ09</accession>
<dbReference type="AlphaFoldDB" id="A0A939EZ09"/>
<dbReference type="Gene3D" id="1.25.40.390">
    <property type="match status" value="1"/>
</dbReference>
<evidence type="ECO:0000259" key="8">
    <source>
        <dbReference type="Pfam" id="PF14322"/>
    </source>
</evidence>
<comment type="similarity">
    <text evidence="2">Belongs to the SusD family.</text>
</comment>
<dbReference type="SUPFAM" id="SSF48452">
    <property type="entry name" value="TPR-like"/>
    <property type="match status" value="1"/>
</dbReference>
<keyword evidence="4" id="KW-0472">Membrane</keyword>
<feature type="domain" description="RagB/SusD" evidence="7">
    <location>
        <begin position="391"/>
        <end position="530"/>
    </location>
</feature>
<evidence type="ECO:0000256" key="4">
    <source>
        <dbReference type="ARBA" id="ARBA00023136"/>
    </source>
</evidence>
<dbReference type="EMBL" id="JAFLQZ010000009">
    <property type="protein sequence ID" value="MBO0359197.1"/>
    <property type="molecule type" value="Genomic_DNA"/>
</dbReference>
<dbReference type="Proteomes" id="UP000664144">
    <property type="component" value="Unassembled WGS sequence"/>
</dbReference>
<dbReference type="InterPro" id="IPR033985">
    <property type="entry name" value="SusD-like_N"/>
</dbReference>
<evidence type="ECO:0000256" key="1">
    <source>
        <dbReference type="ARBA" id="ARBA00004442"/>
    </source>
</evidence>
<keyword evidence="10" id="KW-1185">Reference proteome</keyword>
<evidence type="ECO:0000313" key="9">
    <source>
        <dbReference type="EMBL" id="MBO0359197.1"/>
    </source>
</evidence>
<feature type="domain" description="SusD-like N-terminal" evidence="8">
    <location>
        <begin position="24"/>
        <end position="231"/>
    </location>
</feature>
<dbReference type="GO" id="GO:0009279">
    <property type="term" value="C:cell outer membrane"/>
    <property type="evidence" value="ECO:0007669"/>
    <property type="project" value="UniProtKB-SubCell"/>
</dbReference>
<proteinExistence type="inferred from homology"/>
<protein>
    <submittedName>
        <fullName evidence="9">RagB/SusD family nutrient uptake outer membrane protein</fullName>
    </submittedName>
</protein>
<dbReference type="PROSITE" id="PS51257">
    <property type="entry name" value="PROKAR_LIPOPROTEIN"/>
    <property type="match status" value="1"/>
</dbReference>
<keyword evidence="5" id="KW-0998">Cell outer membrane</keyword>
<evidence type="ECO:0000256" key="3">
    <source>
        <dbReference type="ARBA" id="ARBA00022729"/>
    </source>
</evidence>
<dbReference type="InterPro" id="IPR011990">
    <property type="entry name" value="TPR-like_helical_dom_sf"/>
</dbReference>
<comment type="subcellular location">
    <subcellularLocation>
        <location evidence="1">Cell outer membrane</location>
    </subcellularLocation>
</comment>
<dbReference type="Pfam" id="PF07980">
    <property type="entry name" value="SusD_RagB"/>
    <property type="match status" value="1"/>
</dbReference>
<dbReference type="RefSeq" id="WP_206985117.1">
    <property type="nucleotide sequence ID" value="NZ_JAFLQZ010000009.1"/>
</dbReference>
<comment type="caution">
    <text evidence="9">The sequence shown here is derived from an EMBL/GenBank/DDBJ whole genome shotgun (WGS) entry which is preliminary data.</text>
</comment>
<feature type="signal peptide" evidence="6">
    <location>
        <begin position="1"/>
        <end position="22"/>
    </location>
</feature>